<keyword evidence="1 5" id="KW-0489">Methyltransferase</keyword>
<dbReference type="CDD" id="cd02440">
    <property type="entry name" value="AdoMet_MTases"/>
    <property type="match status" value="1"/>
</dbReference>
<dbReference type="EMBL" id="JAEFCI010011227">
    <property type="protein sequence ID" value="KAG5456741.1"/>
    <property type="molecule type" value="Genomic_DNA"/>
</dbReference>
<name>A0A8H8DFX6_9FUNG</name>
<keyword evidence="6" id="KW-0753">Steroid metabolism</keyword>
<evidence type="ECO:0000256" key="6">
    <source>
        <dbReference type="RuleBase" id="RU362025"/>
    </source>
</evidence>
<dbReference type="SUPFAM" id="SSF53335">
    <property type="entry name" value="S-adenosyl-L-methionine-dependent methyltransferases"/>
    <property type="match status" value="1"/>
</dbReference>
<reference evidence="8 9" key="1">
    <citation type="journal article" name="Sci. Rep.">
        <title>Genome-scale phylogenetic analyses confirm Olpidium as the closest living zoosporic fungus to the non-flagellated, terrestrial fungi.</title>
        <authorList>
            <person name="Chang Y."/>
            <person name="Rochon D."/>
            <person name="Sekimoto S."/>
            <person name="Wang Y."/>
            <person name="Chovatia M."/>
            <person name="Sandor L."/>
            <person name="Salamov A."/>
            <person name="Grigoriev I.V."/>
            <person name="Stajich J.E."/>
            <person name="Spatafora J.W."/>
        </authorList>
    </citation>
    <scope>NUCLEOTIDE SEQUENCE [LARGE SCALE GENOMIC DNA]</scope>
    <source>
        <strain evidence="8">S191</strain>
    </source>
</reference>
<dbReference type="InterPro" id="IPR030384">
    <property type="entry name" value="MeTrfase_SMT"/>
</dbReference>
<dbReference type="GO" id="GO:0032259">
    <property type="term" value="P:methylation"/>
    <property type="evidence" value="ECO:0007669"/>
    <property type="project" value="UniProtKB-KW"/>
</dbReference>
<dbReference type="AlphaFoldDB" id="A0A8H8DFX6"/>
<keyword evidence="6" id="KW-0756">Sterol biosynthesis</keyword>
<dbReference type="InterPro" id="IPR029063">
    <property type="entry name" value="SAM-dependent_MTases_sf"/>
</dbReference>
<dbReference type="GO" id="GO:0006696">
    <property type="term" value="P:ergosterol biosynthetic process"/>
    <property type="evidence" value="ECO:0007669"/>
    <property type="project" value="TreeGrafter"/>
</dbReference>
<dbReference type="Pfam" id="PF08498">
    <property type="entry name" value="Sterol_MT_C"/>
    <property type="match status" value="1"/>
</dbReference>
<dbReference type="OrthoDB" id="540004at2759"/>
<accession>A0A8H8DFX6</accession>
<keyword evidence="6" id="KW-1207">Sterol metabolism</keyword>
<evidence type="ECO:0000256" key="5">
    <source>
        <dbReference type="PROSITE-ProRule" id="PRU01022"/>
    </source>
</evidence>
<gene>
    <name evidence="8" type="ORF">BJ554DRAFT_3423</name>
</gene>
<protein>
    <recommendedName>
        <fullName evidence="6">Sterol 24-C-methyltransferase</fullName>
        <ecNumber evidence="6">2.1.1.-</ecNumber>
    </recommendedName>
    <alternativeName>
        <fullName evidence="6">Delta(24)-sterol C-methyltransferase</fullName>
    </alternativeName>
</protein>
<comment type="function">
    <text evidence="6">Catalyzes the transfer of methyl groups from S-adenosyl-methionine to the C-24 of sterols.</text>
</comment>
<comment type="similarity">
    <text evidence="4 5 6">Belongs to the class I-like SAM-binding methyltransferase superfamily. Erg6/SMT family.</text>
</comment>
<keyword evidence="6" id="KW-0444">Lipid biosynthesis</keyword>
<evidence type="ECO:0000313" key="9">
    <source>
        <dbReference type="Proteomes" id="UP000673691"/>
    </source>
</evidence>
<dbReference type="InterPro" id="IPR013705">
    <property type="entry name" value="Sterol_MeTrfase_C"/>
</dbReference>
<feature type="domain" description="SAM-dependent methyltransferase Erg6/SMT-type" evidence="7">
    <location>
        <begin position="1"/>
        <end position="222"/>
    </location>
</feature>
<dbReference type="PANTHER" id="PTHR44068">
    <property type="entry name" value="ZGC:194242"/>
    <property type="match status" value="1"/>
</dbReference>
<dbReference type="GO" id="GO:0005783">
    <property type="term" value="C:endoplasmic reticulum"/>
    <property type="evidence" value="ECO:0007669"/>
    <property type="project" value="TreeGrafter"/>
</dbReference>
<evidence type="ECO:0000259" key="7">
    <source>
        <dbReference type="PROSITE" id="PS51685"/>
    </source>
</evidence>
<dbReference type="Pfam" id="PF08241">
    <property type="entry name" value="Methyltransf_11"/>
    <property type="match status" value="1"/>
</dbReference>
<sequence>MTSAHVTGININEYQIGRCNMYSKALNLDHLTSFQRGDFTQVPFENDTFDNAYCIEAAVHAPRLQMVYAEAFRTLKPGGMFACYEWCVTDAYDPMNMEQKRIIFAIEEGNSISKLCSTHECLKAAKSVGFEIIEADDLAVLRSGEVPWYDTLKGSYSISQFRMTKLGRWTTDKLVSVLETVRLAPPGARKVTQLLNSAADNLVAGGELGIFTPMFFWIGRKPDNA</sequence>
<keyword evidence="9" id="KW-1185">Reference proteome</keyword>
<organism evidence="8 9">
    <name type="scientific">Olpidium bornovanus</name>
    <dbReference type="NCBI Taxonomy" id="278681"/>
    <lineage>
        <taxon>Eukaryota</taxon>
        <taxon>Fungi</taxon>
        <taxon>Fungi incertae sedis</taxon>
        <taxon>Olpidiomycota</taxon>
        <taxon>Olpidiomycotina</taxon>
        <taxon>Olpidiomycetes</taxon>
        <taxon>Olpidiales</taxon>
        <taxon>Olpidiaceae</taxon>
        <taxon>Olpidium</taxon>
    </lineage>
</organism>
<evidence type="ECO:0000256" key="1">
    <source>
        <dbReference type="ARBA" id="ARBA00022603"/>
    </source>
</evidence>
<proteinExistence type="inferred from homology"/>
<keyword evidence="2 5" id="KW-0808">Transferase</keyword>
<dbReference type="PROSITE" id="PS51685">
    <property type="entry name" value="SAM_MT_ERG6_SMT"/>
    <property type="match status" value="1"/>
</dbReference>
<dbReference type="PANTHER" id="PTHR44068:SF1">
    <property type="entry name" value="HYPOTHETICAL LOC100005854"/>
    <property type="match status" value="1"/>
</dbReference>
<evidence type="ECO:0000313" key="8">
    <source>
        <dbReference type="EMBL" id="KAG5456741.1"/>
    </source>
</evidence>
<keyword evidence="6" id="KW-0752">Steroid biosynthesis</keyword>
<dbReference type="Proteomes" id="UP000673691">
    <property type="component" value="Unassembled WGS sequence"/>
</dbReference>
<evidence type="ECO:0000256" key="3">
    <source>
        <dbReference type="ARBA" id="ARBA00022691"/>
    </source>
</evidence>
<comment type="pathway">
    <text evidence="6">Steroid metabolism.</text>
</comment>
<dbReference type="InterPro" id="IPR013216">
    <property type="entry name" value="Methyltransf_11"/>
</dbReference>
<dbReference type="EC" id="2.1.1.-" evidence="6"/>
<keyword evidence="3 5" id="KW-0949">S-adenosyl-L-methionine</keyword>
<dbReference type="InterPro" id="IPR050447">
    <property type="entry name" value="Erg6_SMT_methyltransf"/>
</dbReference>
<dbReference type="Gene3D" id="3.40.50.150">
    <property type="entry name" value="Vaccinia Virus protein VP39"/>
    <property type="match status" value="1"/>
</dbReference>
<dbReference type="GO" id="GO:0003838">
    <property type="term" value="F:sterol 24-C-methyltransferase activity"/>
    <property type="evidence" value="ECO:0007669"/>
    <property type="project" value="TreeGrafter"/>
</dbReference>
<evidence type="ECO:0000256" key="4">
    <source>
        <dbReference type="ARBA" id="ARBA00038188"/>
    </source>
</evidence>
<comment type="caution">
    <text evidence="8">The sequence shown here is derived from an EMBL/GenBank/DDBJ whole genome shotgun (WGS) entry which is preliminary data.</text>
</comment>
<keyword evidence="6" id="KW-0443">Lipid metabolism</keyword>
<evidence type="ECO:0000256" key="2">
    <source>
        <dbReference type="ARBA" id="ARBA00022679"/>
    </source>
</evidence>